<dbReference type="Pfam" id="PF00535">
    <property type="entry name" value="Glycos_transf_2"/>
    <property type="match status" value="1"/>
</dbReference>
<name>A0A926NP10_9SPHI</name>
<evidence type="ECO:0000259" key="1">
    <source>
        <dbReference type="Pfam" id="PF00535"/>
    </source>
</evidence>
<dbReference type="SUPFAM" id="SSF53448">
    <property type="entry name" value="Nucleotide-diphospho-sugar transferases"/>
    <property type="match status" value="1"/>
</dbReference>
<dbReference type="Gene3D" id="3.90.550.10">
    <property type="entry name" value="Spore Coat Polysaccharide Biosynthesis Protein SpsA, Chain A"/>
    <property type="match status" value="1"/>
</dbReference>
<keyword evidence="3" id="KW-1185">Reference proteome</keyword>
<sequence length="342" mass="38646">MDKSKHLGISVLICCYNSAARLPETLRHLATQFVPAKINWEIIIINNASTDDTLTVADSEWQQYDMPNVGFKILNQDRLGKNFAFKTGISHAEYDYILTCDDDNWLFPDYIAKAFALMQADETIGALGGCGVFEPQQPFNNQLNGLSGYFVNGPQTWAESQHWVYGAGSIYKKAVIIDLFNKGWQQITSGRTGTSLICGEDVEICLAIYLSGYKIIANNELQFKHFVPLKRQSLSYINNLSYWLSYSSVLLNSYYVFLNGDKRTIREINDSWLSFAVKTYLKSIILLIFQKIIKRKSITIEQKISLNSMLGTCSSLMKNRKKIAAHHQLVARILTSIGSTVT</sequence>
<evidence type="ECO:0000313" key="2">
    <source>
        <dbReference type="EMBL" id="MBD1394701.1"/>
    </source>
</evidence>
<dbReference type="InterPro" id="IPR001173">
    <property type="entry name" value="Glyco_trans_2-like"/>
</dbReference>
<dbReference type="RefSeq" id="WP_191164561.1">
    <property type="nucleotide sequence ID" value="NZ_JACWMX010000007.1"/>
</dbReference>
<accession>A0A926NP10</accession>
<dbReference type="EMBL" id="JACWMX010000007">
    <property type="protein sequence ID" value="MBD1394701.1"/>
    <property type="molecule type" value="Genomic_DNA"/>
</dbReference>
<dbReference type="AlphaFoldDB" id="A0A926NP10"/>
<dbReference type="CDD" id="cd00761">
    <property type="entry name" value="Glyco_tranf_GTA_type"/>
    <property type="match status" value="1"/>
</dbReference>
<proteinExistence type="predicted"/>
<evidence type="ECO:0000313" key="3">
    <source>
        <dbReference type="Proteomes" id="UP000619078"/>
    </source>
</evidence>
<dbReference type="PANTHER" id="PTHR43685">
    <property type="entry name" value="GLYCOSYLTRANSFERASE"/>
    <property type="match status" value="1"/>
</dbReference>
<dbReference type="PANTHER" id="PTHR43685:SF2">
    <property type="entry name" value="GLYCOSYLTRANSFERASE 2-LIKE DOMAIN-CONTAINING PROTEIN"/>
    <property type="match status" value="1"/>
</dbReference>
<dbReference type="Proteomes" id="UP000619078">
    <property type="component" value="Unassembled WGS sequence"/>
</dbReference>
<comment type="caution">
    <text evidence="2">The sequence shown here is derived from an EMBL/GenBank/DDBJ whole genome shotgun (WGS) entry which is preliminary data.</text>
</comment>
<protein>
    <submittedName>
        <fullName evidence="2">Glycosyltransferase</fullName>
    </submittedName>
</protein>
<dbReference type="InterPro" id="IPR050834">
    <property type="entry name" value="Glycosyltransf_2"/>
</dbReference>
<organism evidence="2 3">
    <name type="scientific">Mucilaginibacter glaciei</name>
    <dbReference type="NCBI Taxonomy" id="2772109"/>
    <lineage>
        <taxon>Bacteria</taxon>
        <taxon>Pseudomonadati</taxon>
        <taxon>Bacteroidota</taxon>
        <taxon>Sphingobacteriia</taxon>
        <taxon>Sphingobacteriales</taxon>
        <taxon>Sphingobacteriaceae</taxon>
        <taxon>Mucilaginibacter</taxon>
    </lineage>
</organism>
<gene>
    <name evidence="2" type="ORF">IDJ76_16450</name>
</gene>
<dbReference type="InterPro" id="IPR029044">
    <property type="entry name" value="Nucleotide-diphossugar_trans"/>
</dbReference>
<feature type="domain" description="Glycosyltransferase 2-like" evidence="1">
    <location>
        <begin position="10"/>
        <end position="180"/>
    </location>
</feature>
<reference evidence="2" key="1">
    <citation type="submission" date="2020-09" db="EMBL/GenBank/DDBJ databases">
        <title>Novel species of Mucilaginibacter isolated from a glacier on the Tibetan Plateau.</title>
        <authorList>
            <person name="Liu Q."/>
            <person name="Xin Y.-H."/>
        </authorList>
    </citation>
    <scope>NUCLEOTIDE SEQUENCE</scope>
    <source>
        <strain evidence="2">ZB1P21</strain>
    </source>
</reference>